<dbReference type="AlphaFoldDB" id="A0AA86UJK7"/>
<evidence type="ECO:0000256" key="1">
    <source>
        <dbReference type="SAM" id="Coils"/>
    </source>
</evidence>
<dbReference type="Proteomes" id="UP001642409">
    <property type="component" value="Unassembled WGS sequence"/>
</dbReference>
<feature type="compositionally biased region" description="Polar residues" evidence="2">
    <location>
        <begin position="528"/>
        <end position="547"/>
    </location>
</feature>
<evidence type="ECO:0000313" key="5">
    <source>
        <dbReference type="Proteomes" id="UP001642409"/>
    </source>
</evidence>
<feature type="compositionally biased region" description="Polar residues" evidence="2">
    <location>
        <begin position="464"/>
        <end position="482"/>
    </location>
</feature>
<dbReference type="EMBL" id="CATOUU010000934">
    <property type="protein sequence ID" value="CAI9960775.1"/>
    <property type="molecule type" value="Genomic_DNA"/>
</dbReference>
<accession>A0AA86UJK7</accession>
<proteinExistence type="predicted"/>
<evidence type="ECO:0000256" key="2">
    <source>
        <dbReference type="SAM" id="MobiDB-lite"/>
    </source>
</evidence>
<comment type="caution">
    <text evidence="3">The sequence shown here is derived from an EMBL/GenBank/DDBJ whole genome shotgun (WGS) entry which is preliminary data.</text>
</comment>
<evidence type="ECO:0000313" key="3">
    <source>
        <dbReference type="EMBL" id="CAI9960775.1"/>
    </source>
</evidence>
<gene>
    <name evidence="4" type="ORF">HINF_LOCUS37566</name>
    <name evidence="3" type="ORF">HINF_LOCUS48420</name>
</gene>
<feature type="coiled-coil region" evidence="1">
    <location>
        <begin position="230"/>
        <end position="317"/>
    </location>
</feature>
<feature type="region of interest" description="Disordered" evidence="2">
    <location>
        <begin position="365"/>
        <end position="386"/>
    </location>
</feature>
<feature type="region of interest" description="Disordered" evidence="2">
    <location>
        <begin position="318"/>
        <end position="347"/>
    </location>
</feature>
<evidence type="ECO:0000313" key="4">
    <source>
        <dbReference type="EMBL" id="CAL6038842.1"/>
    </source>
</evidence>
<sequence length="1104" mass="127239">MRSLLLQLCTQRTLYFQCQFFQKHLQLNVTWLQNHQIIHYQLTIYTIIQYCNPATSQTDKFDQLRGDVLDQAAELFGQVAQMFAQKPLYVMMEQCLGCDPRTDHEAPKNVAPVYQAQLDRLQLALKYKLNIILSQMQQLFEQNYDQQVEFQLGEIYAALYHLTASETKNSQFKEFKQSFDKELEQQFVNLKKQISRLTQQLEKRAKTYIYTPDNVQVPKIDNSDLNNKIIMNLRNQFKKKENEFQKQIQIAQSESKVFSNITDEKDEKIQMLTEMLETQQIQLEQKKNTINEGKIEIMDRESVIQQLKDTITNLNERQTEEKHVQTVAESKFSKFPSKNNSQMQPQEDANNALNSKLQNQEINNELDTNQVSEPVNETNEKQDTRKSLFEAKEKRQKALPKVEPKKEKVVKQVQIQMKLPGMPGKPDLSNVQKPPMKSAAKIQETKRPSGANQKIVPDKKQSADSKNSNSGKAQSIIKGQNNIEKKEMTNNLISDDSDTEFEVLFTNEPKITAKNEESPLFKPMVHTQQQDDSNKQQITEPVNDTASNNNIQNVHLNNVQKDELNLNSKMNMQTSDAQISQKQQVKELKQSQIGYMGLQYDPNLLIEAYNKIKGQYNCSAAPQNQLLDSNQLLLSGSTQKLQKAGDNLNNNIVGTPRNKPVLQSDSHPSEKRKQATPIDISLPKVDASISKQQQQVKSPVLKQSDILPDSKLTTLIPQDLSNAQQLRDQNQAIQQQITALPNLQISDQQKLSDCIQSALDLQKAHLEADFELKLQELNLENLKQLGLKNLQISEIGVQTNLDSVISKAFDPLSSYLKNPGNSQLNLINSSSDAFTQYNPDHLISCDFIEVNDKVHMQNKKGTRRVILEKKNDKILLQNVQINKKEWFQNKTDTEFVNAYGHTLDQKGIHSKKQSAPLQNQEYIQQIKFEQSLIIKKLQNDTAVHNYFGEVEYEILINKIKEINEKRQCNQNNYKQEHSHLLKQIQVLMQNPLAIARREVGTVQLQAIQENNVIQPQRVQTGLNISKNQAQYSKYLENRFDFEFYDQEKQMTASQKSNRPPSMMRGPIMSHQEYIRIEDVAGKRRDLMSVSAYEGKKKEVQFKQK</sequence>
<keyword evidence="1" id="KW-0175">Coiled coil</keyword>
<reference evidence="3" key="1">
    <citation type="submission" date="2023-06" db="EMBL/GenBank/DDBJ databases">
        <authorList>
            <person name="Kurt Z."/>
        </authorList>
    </citation>
    <scope>NUCLEOTIDE SEQUENCE</scope>
</reference>
<protein>
    <submittedName>
        <fullName evidence="3">Uncharacterized protein</fullName>
    </submittedName>
</protein>
<feature type="region of interest" description="Disordered" evidence="2">
    <location>
        <begin position="644"/>
        <end position="680"/>
    </location>
</feature>
<keyword evidence="5" id="KW-1185">Reference proteome</keyword>
<feature type="region of interest" description="Disordered" evidence="2">
    <location>
        <begin position="417"/>
        <end position="483"/>
    </location>
</feature>
<organism evidence="3">
    <name type="scientific">Hexamita inflata</name>
    <dbReference type="NCBI Taxonomy" id="28002"/>
    <lineage>
        <taxon>Eukaryota</taxon>
        <taxon>Metamonada</taxon>
        <taxon>Diplomonadida</taxon>
        <taxon>Hexamitidae</taxon>
        <taxon>Hexamitinae</taxon>
        <taxon>Hexamita</taxon>
    </lineage>
</organism>
<feature type="compositionally biased region" description="Polar residues" evidence="2">
    <location>
        <begin position="365"/>
        <end position="377"/>
    </location>
</feature>
<name>A0AA86UJK7_9EUKA</name>
<dbReference type="EMBL" id="CAXDID020000140">
    <property type="protein sequence ID" value="CAL6038842.1"/>
    <property type="molecule type" value="Genomic_DNA"/>
</dbReference>
<feature type="region of interest" description="Disordered" evidence="2">
    <location>
        <begin position="528"/>
        <end position="549"/>
    </location>
</feature>
<reference evidence="4 5" key="2">
    <citation type="submission" date="2024-07" db="EMBL/GenBank/DDBJ databases">
        <authorList>
            <person name="Akdeniz Z."/>
        </authorList>
    </citation>
    <scope>NUCLEOTIDE SEQUENCE [LARGE SCALE GENOMIC DNA]</scope>
</reference>
<feature type="compositionally biased region" description="Polar residues" evidence="2">
    <location>
        <begin position="644"/>
        <end position="653"/>
    </location>
</feature>